<accession>A0A8T3VFQ5</accession>
<name>A0A8T3VFQ5_9EURY</name>
<dbReference type="Proteomes" id="UP000713479">
    <property type="component" value="Unassembled WGS sequence"/>
</dbReference>
<evidence type="ECO:0000256" key="1">
    <source>
        <dbReference type="SAM" id="Coils"/>
    </source>
</evidence>
<evidence type="ECO:0000313" key="2">
    <source>
        <dbReference type="EMBL" id="MBE6510083.1"/>
    </source>
</evidence>
<proteinExistence type="predicted"/>
<keyword evidence="1" id="KW-0175">Coiled coil</keyword>
<organism evidence="2 3">
    <name type="scientific">Methanobrevibacter millerae</name>
    <dbReference type="NCBI Taxonomy" id="230361"/>
    <lineage>
        <taxon>Archaea</taxon>
        <taxon>Methanobacteriati</taxon>
        <taxon>Methanobacteriota</taxon>
        <taxon>Methanomada group</taxon>
        <taxon>Methanobacteria</taxon>
        <taxon>Methanobacteriales</taxon>
        <taxon>Methanobacteriaceae</taxon>
        <taxon>Methanobrevibacter</taxon>
    </lineage>
</organism>
<evidence type="ECO:0000313" key="3">
    <source>
        <dbReference type="Proteomes" id="UP000713479"/>
    </source>
</evidence>
<dbReference type="EMBL" id="SUTF01000003">
    <property type="protein sequence ID" value="MBE6510083.1"/>
    <property type="molecule type" value="Genomic_DNA"/>
</dbReference>
<feature type="coiled-coil region" evidence="1">
    <location>
        <begin position="254"/>
        <end position="327"/>
    </location>
</feature>
<gene>
    <name evidence="2" type="ORF">E7Z74_02255</name>
</gene>
<protein>
    <submittedName>
        <fullName evidence="2">Uncharacterized protein</fullName>
    </submittedName>
</protein>
<reference evidence="2" key="1">
    <citation type="submission" date="2019-04" db="EMBL/GenBank/DDBJ databases">
        <title>Evolution of Biomass-Degrading Anaerobic Consortia Revealed by Metagenomics.</title>
        <authorList>
            <person name="Peng X."/>
        </authorList>
    </citation>
    <scope>NUCLEOTIDE SEQUENCE</scope>
    <source>
        <strain evidence="2">SIG13</strain>
    </source>
</reference>
<dbReference type="AlphaFoldDB" id="A0A8T3VFQ5"/>
<sequence>MKNTKKTLEEIVDAMIGEPNHNPRDNCFRFFVNRYPNAVHDAFDFPGKYQKKLGLKILTDDNRELEMDCAQLIEPEGDITCKSTINVEHQTYPIKKKIDTIYDYKIGLIHQNNIPSNSIVMTNINMGGDYLLCTSHDQTFKLLINQVTIEKISKRLKILKDKVGNNYELSLDELMYIPYIAIFVDDNAKEIMKELSRIFSNIDQINPDLEKQLHQHLKNLIKFHFKDNDDECKEMLTMITKNLYENDYEGLTYKESLELQIKEQNLKIEQIIEQKDQQLEQKDLKIEQKDQQLEQKDLQIEQIREQNDQQMEQIEQLLQEIKYLKKLNSK</sequence>
<comment type="caution">
    <text evidence="2">The sequence shown here is derived from an EMBL/GenBank/DDBJ whole genome shotgun (WGS) entry which is preliminary data.</text>
</comment>